<dbReference type="InterPro" id="IPR029058">
    <property type="entry name" value="AB_hydrolase_fold"/>
</dbReference>
<gene>
    <name evidence="1" type="ORF">H0185_16850</name>
</gene>
<evidence type="ECO:0000313" key="1">
    <source>
        <dbReference type="EMBL" id="MBY0098455.1"/>
    </source>
</evidence>
<organism evidence="1 2">
    <name type="scientific">Mesobacillus maritimus</name>
    <dbReference type="NCBI Taxonomy" id="1643336"/>
    <lineage>
        <taxon>Bacteria</taxon>
        <taxon>Bacillati</taxon>
        <taxon>Bacillota</taxon>
        <taxon>Bacilli</taxon>
        <taxon>Bacillales</taxon>
        <taxon>Bacillaceae</taxon>
        <taxon>Mesobacillus</taxon>
    </lineage>
</organism>
<reference evidence="1 2" key="1">
    <citation type="submission" date="2020-07" db="EMBL/GenBank/DDBJ databases">
        <title>Fungal Genomes of the International Space Station.</title>
        <authorList>
            <person name="Seuylemezian A."/>
            <person name="Singh N.K."/>
            <person name="Wood J."/>
            <person name="Venkateswaran K."/>
        </authorList>
    </citation>
    <scope>NUCLEOTIDE SEQUENCE [LARGE SCALE GENOMIC DNA]</scope>
    <source>
        <strain evidence="1 2">PL-B2</strain>
    </source>
</reference>
<sequence length="106" mass="12413">MFKKIACMSSAFWFNEEKLKQCIESSDLHLIDSMYVDIGTNEDTGRMSSEDYLQCNKWVNSLLTNKVSNLKFSVIENGVHTGKAWRIRFPAILDYLYNYEINEKSR</sequence>
<evidence type="ECO:0008006" key="3">
    <source>
        <dbReference type="Google" id="ProtNLM"/>
    </source>
</evidence>
<dbReference type="Gene3D" id="3.40.50.1820">
    <property type="entry name" value="alpha/beta hydrolase"/>
    <property type="match status" value="1"/>
</dbReference>
<protein>
    <recommendedName>
        <fullName evidence="3">Esterase</fullName>
    </recommendedName>
</protein>
<dbReference type="SUPFAM" id="SSF53474">
    <property type="entry name" value="alpha/beta-Hydrolases"/>
    <property type="match status" value="1"/>
</dbReference>
<name>A0ABS7K8A3_9BACI</name>
<proteinExistence type="predicted"/>
<comment type="caution">
    <text evidence="1">The sequence shown here is derived from an EMBL/GenBank/DDBJ whole genome shotgun (WGS) entry which is preliminary data.</text>
</comment>
<keyword evidence="2" id="KW-1185">Reference proteome</keyword>
<dbReference type="EMBL" id="JACWFH010000024">
    <property type="protein sequence ID" value="MBY0098455.1"/>
    <property type="molecule type" value="Genomic_DNA"/>
</dbReference>
<evidence type="ECO:0000313" key="2">
    <source>
        <dbReference type="Proteomes" id="UP000769780"/>
    </source>
</evidence>
<accession>A0ABS7K8A3</accession>
<dbReference type="Proteomes" id="UP000769780">
    <property type="component" value="Unassembled WGS sequence"/>
</dbReference>